<organism evidence="2 3">
    <name type="scientific">Aquisphaera giovannonii</name>
    <dbReference type="NCBI Taxonomy" id="406548"/>
    <lineage>
        <taxon>Bacteria</taxon>
        <taxon>Pseudomonadati</taxon>
        <taxon>Planctomycetota</taxon>
        <taxon>Planctomycetia</taxon>
        <taxon>Isosphaerales</taxon>
        <taxon>Isosphaeraceae</taxon>
        <taxon>Aquisphaera</taxon>
    </lineage>
</organism>
<reference evidence="2 3" key="1">
    <citation type="submission" date="2019-08" db="EMBL/GenBank/DDBJ databases">
        <title>Deep-cultivation of Planctomycetes and their phenomic and genomic characterization uncovers novel biology.</title>
        <authorList>
            <person name="Wiegand S."/>
            <person name="Jogler M."/>
            <person name="Boedeker C."/>
            <person name="Pinto D."/>
            <person name="Vollmers J."/>
            <person name="Rivas-Marin E."/>
            <person name="Kohn T."/>
            <person name="Peeters S.H."/>
            <person name="Heuer A."/>
            <person name="Rast P."/>
            <person name="Oberbeckmann S."/>
            <person name="Bunk B."/>
            <person name="Jeske O."/>
            <person name="Meyerdierks A."/>
            <person name="Storesund J.E."/>
            <person name="Kallscheuer N."/>
            <person name="Luecker S."/>
            <person name="Lage O.M."/>
            <person name="Pohl T."/>
            <person name="Merkel B.J."/>
            <person name="Hornburger P."/>
            <person name="Mueller R.-W."/>
            <person name="Bruemmer F."/>
            <person name="Labrenz M."/>
            <person name="Spormann A.M."/>
            <person name="Op den Camp H."/>
            <person name="Overmann J."/>
            <person name="Amann R."/>
            <person name="Jetten M.S.M."/>
            <person name="Mascher T."/>
            <person name="Medema M.H."/>
            <person name="Devos D.P."/>
            <person name="Kaster A.-K."/>
            <person name="Ovreas L."/>
            <person name="Rohde M."/>
            <person name="Galperin M.Y."/>
            <person name="Jogler C."/>
        </authorList>
    </citation>
    <scope>NUCLEOTIDE SEQUENCE [LARGE SCALE GENOMIC DNA]</scope>
    <source>
        <strain evidence="2 3">OJF2</strain>
    </source>
</reference>
<evidence type="ECO:0000256" key="1">
    <source>
        <dbReference type="SAM" id="MobiDB-lite"/>
    </source>
</evidence>
<dbReference type="OrthoDB" id="574234at2"/>
<feature type="region of interest" description="Disordered" evidence="1">
    <location>
        <begin position="50"/>
        <end position="69"/>
    </location>
</feature>
<dbReference type="RefSeq" id="WP_148598271.1">
    <property type="nucleotide sequence ID" value="NZ_CP042997.1"/>
</dbReference>
<dbReference type="KEGG" id="agv:OJF2_74960"/>
<dbReference type="AlphaFoldDB" id="A0A5B9WE14"/>
<feature type="compositionally biased region" description="Low complexity" evidence="1">
    <location>
        <begin position="58"/>
        <end position="69"/>
    </location>
</feature>
<name>A0A5B9WE14_9BACT</name>
<keyword evidence="3" id="KW-1185">Reference proteome</keyword>
<accession>A0A5B9WE14</accession>
<protein>
    <submittedName>
        <fullName evidence="2">Uncharacterized protein</fullName>
    </submittedName>
</protein>
<proteinExistence type="predicted"/>
<gene>
    <name evidence="2" type="ORF">OJF2_74960</name>
</gene>
<evidence type="ECO:0000313" key="3">
    <source>
        <dbReference type="Proteomes" id="UP000324233"/>
    </source>
</evidence>
<dbReference type="EMBL" id="CP042997">
    <property type="protein sequence ID" value="QEH38886.1"/>
    <property type="molecule type" value="Genomic_DNA"/>
</dbReference>
<dbReference type="Proteomes" id="UP000324233">
    <property type="component" value="Chromosome"/>
</dbReference>
<evidence type="ECO:0000313" key="2">
    <source>
        <dbReference type="EMBL" id="QEH38886.1"/>
    </source>
</evidence>
<sequence>MSPIEMETRLEAIEKDVSRLKEKVDGAVKPWWERIEGSFAGDPAHEEAMRLGRRYRESSGSSKSGAGAG</sequence>